<gene>
    <name evidence="2" type="ORF">DCM90_04540</name>
</gene>
<accession>A0A2V1MZ21</accession>
<dbReference type="PROSITE" id="PS51186">
    <property type="entry name" value="GNAT"/>
    <property type="match status" value="1"/>
</dbReference>
<feature type="domain" description="N-acetyltransferase" evidence="1">
    <location>
        <begin position="4"/>
        <end position="170"/>
    </location>
</feature>
<evidence type="ECO:0000313" key="3">
    <source>
        <dbReference type="Proteomes" id="UP000245080"/>
    </source>
</evidence>
<keyword evidence="3" id="KW-1185">Reference proteome</keyword>
<dbReference type="AlphaFoldDB" id="A0A2V1MZ21"/>
<keyword evidence="2" id="KW-0808">Transferase</keyword>
<evidence type="ECO:0000259" key="1">
    <source>
        <dbReference type="PROSITE" id="PS51186"/>
    </source>
</evidence>
<dbReference type="InterPro" id="IPR016181">
    <property type="entry name" value="Acyl_CoA_acyltransferase"/>
</dbReference>
<proteinExistence type="predicted"/>
<dbReference type="InterPro" id="IPR000182">
    <property type="entry name" value="GNAT_dom"/>
</dbReference>
<comment type="caution">
    <text evidence="2">The sequence shown here is derived from an EMBL/GenBank/DDBJ whole genome shotgun (WGS) entry which is preliminary data.</text>
</comment>
<organism evidence="2 3">
    <name type="scientific">Levilactobacillus bambusae</name>
    <dbReference type="NCBI Taxonomy" id="2024736"/>
    <lineage>
        <taxon>Bacteria</taxon>
        <taxon>Bacillati</taxon>
        <taxon>Bacillota</taxon>
        <taxon>Bacilli</taxon>
        <taxon>Lactobacillales</taxon>
        <taxon>Lactobacillaceae</taxon>
        <taxon>Levilactobacillus</taxon>
    </lineage>
</organism>
<protein>
    <submittedName>
        <fullName evidence="2">GNAT family N-acetyltransferase</fullName>
    </submittedName>
</protein>
<name>A0A2V1MZ21_9LACO</name>
<dbReference type="Pfam" id="PF00583">
    <property type="entry name" value="Acetyltransf_1"/>
    <property type="match status" value="1"/>
</dbReference>
<dbReference type="Proteomes" id="UP000245080">
    <property type="component" value="Unassembled WGS sequence"/>
</dbReference>
<dbReference type="EMBL" id="QCXQ01000002">
    <property type="protein sequence ID" value="PWG00207.1"/>
    <property type="molecule type" value="Genomic_DNA"/>
</dbReference>
<evidence type="ECO:0000313" key="2">
    <source>
        <dbReference type="EMBL" id="PWG00207.1"/>
    </source>
</evidence>
<dbReference type="OrthoDB" id="9796381at2"/>
<dbReference type="SUPFAM" id="SSF55729">
    <property type="entry name" value="Acyl-CoA N-acyltransferases (Nat)"/>
    <property type="match status" value="1"/>
</dbReference>
<dbReference type="GO" id="GO:0016747">
    <property type="term" value="F:acyltransferase activity, transferring groups other than amino-acyl groups"/>
    <property type="evidence" value="ECO:0007669"/>
    <property type="project" value="InterPro"/>
</dbReference>
<dbReference type="Gene3D" id="3.40.630.30">
    <property type="match status" value="1"/>
</dbReference>
<reference evidence="2 3" key="1">
    <citation type="journal article" date="2018" name="Int. J. Syst. Evol. Microbiol.">
        <title>Lactobacillus bambusae sp. nov., isolated from a traditional fermented Ma-bamboo shoots of Taiwan.</title>
        <authorList>
            <person name="Wang L.-T."/>
        </authorList>
    </citation>
    <scope>NUCLEOTIDE SEQUENCE [LARGE SCALE GENOMIC DNA]</scope>
    <source>
        <strain evidence="2 3">BS-W1</strain>
    </source>
</reference>
<dbReference type="RefSeq" id="WP_109250154.1">
    <property type="nucleotide sequence ID" value="NZ_QCXQ01000002.1"/>
</dbReference>
<sequence length="178" mass="20004">MASIYCRLATSDDLPTQMAIINEAKALLKRDGSPQWQDGHPDRQQLERDQQAGISYVLVVDGHVAGTAALMQQPDPNYENIEGRWHSDGPYAVIHRIAISGEFHGLHLADFFFALLVSEAVRLGFKTVRIDTHEMNRRMQHIILKAGFTYCGIVQMNHHPDDLRLAYDLIGLGCGKPR</sequence>